<keyword evidence="3" id="KW-0520">NAD</keyword>
<keyword evidence="8" id="KW-1185">Reference proteome</keyword>
<evidence type="ECO:0000313" key="7">
    <source>
        <dbReference type="EMBL" id="OIJ23805.1"/>
    </source>
</evidence>
<sequence length="318" mass="34033">MRCVILDDYQDVATAMANWPSLEGVDVVALTAHYDGDDLIAALKGAEIVVAMRERTPFPAAVFDRLPDLKLLVTSGMRNASIDLGAAAERRITVCGTPSSSTPPVELTWALIHGLTRHLLTESIGLRRGEIWQQTVGADLHGKVLGLVGLGKIGTQVAAVARAFGMEVTAWSPHLTEERAAEAGVRLVSKDALFAESDIVSVHLVLSESTRCIVSAADLALMKHTAYFINTSRAGLVDTNALVAELVGHGIAGAGLDVFDIEPLPADDILRRLPNVLATPHLGYVTQDNYSRFFNGAVEDIAAWLAGDPIRRLSPSRD</sequence>
<feature type="domain" description="D-isomer specific 2-hydroxyacid dehydrogenase catalytic" evidence="5">
    <location>
        <begin position="23"/>
        <end position="311"/>
    </location>
</feature>
<reference evidence="7" key="1">
    <citation type="submission" date="2016-10" db="EMBL/GenBank/DDBJ databases">
        <title>Draft Genome Sequence of Nocardioides luteus Strain BAFB, an Alkane-Degrading Bacterium Isolated from JP-7 Polluted Soil.</title>
        <authorList>
            <person name="Brown L."/>
            <person name="Ruiz O.N."/>
            <person name="Gunasekera T."/>
        </authorList>
    </citation>
    <scope>NUCLEOTIDE SEQUENCE [LARGE SCALE GENOMIC DNA]</scope>
    <source>
        <strain evidence="7">BAFB</strain>
    </source>
</reference>
<dbReference type="SUPFAM" id="SSF52283">
    <property type="entry name" value="Formate/glycerate dehydrogenase catalytic domain-like"/>
    <property type="match status" value="1"/>
</dbReference>
<evidence type="ECO:0000256" key="2">
    <source>
        <dbReference type="ARBA" id="ARBA00023002"/>
    </source>
</evidence>
<protein>
    <submittedName>
        <fullName evidence="7">Hydroxyacid dehydrogenase</fullName>
    </submittedName>
</protein>
<feature type="domain" description="D-isomer specific 2-hydroxyacid dehydrogenase NAD-binding" evidence="6">
    <location>
        <begin position="110"/>
        <end position="283"/>
    </location>
</feature>
<dbReference type="Pfam" id="PF00389">
    <property type="entry name" value="2-Hacid_dh"/>
    <property type="match status" value="1"/>
</dbReference>
<dbReference type="Gene3D" id="3.40.50.720">
    <property type="entry name" value="NAD(P)-binding Rossmann-like Domain"/>
    <property type="match status" value="2"/>
</dbReference>
<evidence type="ECO:0000259" key="6">
    <source>
        <dbReference type="Pfam" id="PF02826"/>
    </source>
</evidence>
<keyword evidence="2 4" id="KW-0560">Oxidoreductase</keyword>
<dbReference type="InterPro" id="IPR006139">
    <property type="entry name" value="D-isomer_2_OHA_DH_cat_dom"/>
</dbReference>
<dbReference type="AlphaFoldDB" id="A0A1J4MWR0"/>
<comment type="similarity">
    <text evidence="1 4">Belongs to the D-isomer specific 2-hydroxyacid dehydrogenase family.</text>
</comment>
<dbReference type="Proteomes" id="UP000033772">
    <property type="component" value="Unassembled WGS sequence"/>
</dbReference>
<dbReference type="InterPro" id="IPR006140">
    <property type="entry name" value="D-isomer_DH_NAD-bd"/>
</dbReference>
<evidence type="ECO:0000256" key="4">
    <source>
        <dbReference type="RuleBase" id="RU003719"/>
    </source>
</evidence>
<evidence type="ECO:0000313" key="8">
    <source>
        <dbReference type="Proteomes" id="UP000033772"/>
    </source>
</evidence>
<dbReference type="OrthoDB" id="117809at2"/>
<organism evidence="7 8">
    <name type="scientific">Nocardioides luteus</name>
    <dbReference type="NCBI Taxonomy" id="1844"/>
    <lineage>
        <taxon>Bacteria</taxon>
        <taxon>Bacillati</taxon>
        <taxon>Actinomycetota</taxon>
        <taxon>Actinomycetes</taxon>
        <taxon>Propionibacteriales</taxon>
        <taxon>Nocardioidaceae</taxon>
        <taxon>Nocardioides</taxon>
    </lineage>
</organism>
<proteinExistence type="inferred from homology"/>
<accession>A0A1J4MWR0</accession>
<comment type="caution">
    <text evidence="7">The sequence shown here is derived from an EMBL/GenBank/DDBJ whole genome shotgun (WGS) entry which is preliminary data.</text>
</comment>
<dbReference type="Pfam" id="PF02826">
    <property type="entry name" value="2-Hacid_dh_C"/>
    <property type="match status" value="1"/>
</dbReference>
<dbReference type="PANTHER" id="PTHR42789">
    <property type="entry name" value="D-ISOMER SPECIFIC 2-HYDROXYACID DEHYDROGENASE FAMILY PROTEIN (AFU_ORTHOLOGUE AFUA_6G10090)"/>
    <property type="match status" value="1"/>
</dbReference>
<evidence type="ECO:0000256" key="3">
    <source>
        <dbReference type="ARBA" id="ARBA00023027"/>
    </source>
</evidence>
<dbReference type="SUPFAM" id="SSF51735">
    <property type="entry name" value="NAD(P)-binding Rossmann-fold domains"/>
    <property type="match status" value="1"/>
</dbReference>
<dbReference type="InterPro" id="IPR050857">
    <property type="entry name" value="D-2-hydroxyacid_DH"/>
</dbReference>
<evidence type="ECO:0000259" key="5">
    <source>
        <dbReference type="Pfam" id="PF00389"/>
    </source>
</evidence>
<dbReference type="GO" id="GO:0016616">
    <property type="term" value="F:oxidoreductase activity, acting on the CH-OH group of donors, NAD or NADP as acceptor"/>
    <property type="evidence" value="ECO:0007669"/>
    <property type="project" value="InterPro"/>
</dbReference>
<dbReference type="PANTHER" id="PTHR42789:SF1">
    <property type="entry name" value="D-ISOMER SPECIFIC 2-HYDROXYACID DEHYDROGENASE FAMILY PROTEIN (AFU_ORTHOLOGUE AFUA_6G10090)"/>
    <property type="match status" value="1"/>
</dbReference>
<dbReference type="GO" id="GO:0051287">
    <property type="term" value="F:NAD binding"/>
    <property type="evidence" value="ECO:0007669"/>
    <property type="project" value="InterPro"/>
</dbReference>
<dbReference type="CDD" id="cd12169">
    <property type="entry name" value="PGDH_like_1"/>
    <property type="match status" value="1"/>
</dbReference>
<name>A0A1J4MWR0_9ACTN</name>
<dbReference type="InterPro" id="IPR036291">
    <property type="entry name" value="NAD(P)-bd_dom_sf"/>
</dbReference>
<dbReference type="RefSeq" id="WP_045547783.1">
    <property type="nucleotide sequence ID" value="NZ_JZDQ02000054.1"/>
</dbReference>
<dbReference type="STRING" id="1844.UG56_026120"/>
<evidence type="ECO:0000256" key="1">
    <source>
        <dbReference type="ARBA" id="ARBA00005854"/>
    </source>
</evidence>
<dbReference type="EMBL" id="JZDQ02000054">
    <property type="protein sequence ID" value="OIJ23805.1"/>
    <property type="molecule type" value="Genomic_DNA"/>
</dbReference>
<gene>
    <name evidence="7" type="ORF">UG56_026120</name>
</gene>